<proteinExistence type="inferred from homology"/>
<dbReference type="EMBL" id="CP042582">
    <property type="protein sequence ID" value="QEX24852.1"/>
    <property type="molecule type" value="Genomic_DNA"/>
</dbReference>
<evidence type="ECO:0000256" key="3">
    <source>
        <dbReference type="ARBA" id="ARBA00022898"/>
    </source>
</evidence>
<dbReference type="Pfam" id="PF00291">
    <property type="entry name" value="PALP"/>
    <property type="match status" value="1"/>
</dbReference>
<dbReference type="RefSeq" id="WP_225308978.1">
    <property type="nucleotide sequence ID" value="NZ_CP042582.1"/>
</dbReference>
<organism evidence="7 8">
    <name type="scientific">Hypericibacter adhaerens</name>
    <dbReference type="NCBI Taxonomy" id="2602016"/>
    <lineage>
        <taxon>Bacteria</taxon>
        <taxon>Pseudomonadati</taxon>
        <taxon>Pseudomonadota</taxon>
        <taxon>Alphaproteobacteria</taxon>
        <taxon>Rhodospirillales</taxon>
        <taxon>Dongiaceae</taxon>
        <taxon>Hypericibacter</taxon>
    </lineage>
</organism>
<evidence type="ECO:0000313" key="7">
    <source>
        <dbReference type="EMBL" id="QEX24852.1"/>
    </source>
</evidence>
<dbReference type="AlphaFoldDB" id="A0A5J6N470"/>
<dbReference type="Proteomes" id="UP000325797">
    <property type="component" value="Chromosome"/>
</dbReference>
<dbReference type="Gene3D" id="3.40.50.1100">
    <property type="match status" value="2"/>
</dbReference>
<protein>
    <submittedName>
        <fullName evidence="7">D-cysteine desulfhydrase</fullName>
    </submittedName>
</protein>
<gene>
    <name evidence="7" type="primary">dcyD</name>
    <name evidence="7" type="ORF">FRZ61_47940</name>
</gene>
<evidence type="ECO:0000313" key="8">
    <source>
        <dbReference type="Proteomes" id="UP000325797"/>
    </source>
</evidence>
<reference evidence="7 8" key="1">
    <citation type="submission" date="2019-08" db="EMBL/GenBank/DDBJ databases">
        <title>Hyperibacter terrae gen. nov., sp. nov. and Hyperibacter viscosus sp. nov., two new members in the family Rhodospirillaceae isolated from the rhizosphere of Hypericum perforatum.</title>
        <authorList>
            <person name="Noviana Z."/>
        </authorList>
    </citation>
    <scope>NUCLEOTIDE SEQUENCE [LARGE SCALE GENOMIC DNA]</scope>
    <source>
        <strain evidence="7 8">R5959</strain>
    </source>
</reference>
<sequence>MRASKPLEQVADPRELPRLALIPAPTPLLPVPALGHALGGPSLWMKRDDLIPFGFGGNKVRGLELIIADALETGADTVVTGAGPLSNHVRATAAAASFAGLRMVAVYWGTAPARLEGNHRLSVLWGAETRFTGESDRSSVDRALDAEARRIQAEGGRPYVVPRGGACALGAIGHVLAVAEVMAQCAETGIDPDCVLMAVGSGGTMAGWLLGSHLCGVRWRVEGVTVSRPAVEARQRVAALATEAAERLGQRWSLAPGDVTIHDGFIGAGYGIPSPEGESVLALAARHEGVLLDPTYTAKALAGYRALAAGGRYREDETLLFLHSGGAPSLFVGRDGAP</sequence>
<dbReference type="InterPro" id="IPR027278">
    <property type="entry name" value="ACCD_DCysDesulf"/>
</dbReference>
<feature type="active site" description="Nucleophile" evidence="4">
    <location>
        <position position="86"/>
    </location>
</feature>
<dbReference type="PANTHER" id="PTHR43780:SF2">
    <property type="entry name" value="1-AMINOCYCLOPROPANE-1-CARBOXYLATE DEAMINASE-RELATED"/>
    <property type="match status" value="1"/>
</dbReference>
<evidence type="ECO:0000259" key="6">
    <source>
        <dbReference type="Pfam" id="PF00291"/>
    </source>
</evidence>
<dbReference type="PIRSF" id="PIRSF006278">
    <property type="entry name" value="ACCD_DCysDesulf"/>
    <property type="match status" value="1"/>
</dbReference>
<accession>A0A5J6N470</accession>
<dbReference type="InterPro" id="IPR036052">
    <property type="entry name" value="TrpB-like_PALP_sf"/>
</dbReference>
<evidence type="ECO:0000256" key="2">
    <source>
        <dbReference type="ARBA" id="ARBA00008639"/>
    </source>
</evidence>
<evidence type="ECO:0000256" key="1">
    <source>
        <dbReference type="ARBA" id="ARBA00001933"/>
    </source>
</evidence>
<dbReference type="SUPFAM" id="SSF53686">
    <property type="entry name" value="Tryptophan synthase beta subunit-like PLP-dependent enzymes"/>
    <property type="match status" value="1"/>
</dbReference>
<feature type="modified residue" description="N6-(pyridoxal phosphate)lysine" evidence="5">
    <location>
        <position position="59"/>
    </location>
</feature>
<feature type="domain" description="Tryptophan synthase beta chain-like PALP" evidence="6">
    <location>
        <begin position="23"/>
        <end position="325"/>
    </location>
</feature>
<name>A0A5J6N470_9PROT</name>
<dbReference type="InterPro" id="IPR001926">
    <property type="entry name" value="TrpB-like_PALP"/>
</dbReference>
<keyword evidence="8" id="KW-1185">Reference proteome</keyword>
<dbReference type="GO" id="GO:0019148">
    <property type="term" value="F:D-cysteine desulfhydrase activity"/>
    <property type="evidence" value="ECO:0007669"/>
    <property type="project" value="TreeGrafter"/>
</dbReference>
<keyword evidence="3 5" id="KW-0663">Pyridoxal phosphate</keyword>
<evidence type="ECO:0000256" key="5">
    <source>
        <dbReference type="PIRSR" id="PIRSR006278-2"/>
    </source>
</evidence>
<dbReference type="PANTHER" id="PTHR43780">
    <property type="entry name" value="1-AMINOCYCLOPROPANE-1-CARBOXYLATE DEAMINASE-RELATED"/>
    <property type="match status" value="1"/>
</dbReference>
<evidence type="ECO:0000256" key="4">
    <source>
        <dbReference type="PIRSR" id="PIRSR006278-1"/>
    </source>
</evidence>
<dbReference type="KEGG" id="hadh:FRZ61_47940"/>
<comment type="cofactor">
    <cofactor evidence="1">
        <name>pyridoxal 5'-phosphate</name>
        <dbReference type="ChEBI" id="CHEBI:597326"/>
    </cofactor>
</comment>
<comment type="similarity">
    <text evidence="2">Belongs to the ACC deaminase/D-cysteine desulfhydrase family.</text>
</comment>